<dbReference type="GO" id="GO:0004733">
    <property type="term" value="F:pyridoxamine phosphate oxidase activity"/>
    <property type="evidence" value="ECO:0007669"/>
    <property type="project" value="UniProtKB-EC"/>
</dbReference>
<evidence type="ECO:0000259" key="7">
    <source>
        <dbReference type="Pfam" id="PF10590"/>
    </source>
</evidence>
<dbReference type="EC" id="1.4.3.5" evidence="8"/>
<keyword evidence="9" id="KW-1185">Reference proteome</keyword>
<evidence type="ECO:0000313" key="8">
    <source>
        <dbReference type="EMBL" id="MDT0441046.1"/>
    </source>
</evidence>
<sequence length="221" mass="24105">MTGLRTMLRELDVFAGELPDFDPAAAPDDPAELFTRWLLGAVEAGVPEPHAMTVSTADAAGRPSARVLILKNVEPGPDGGWQFAAHGASGKGHDLAERPYAALTFYWQPLARQIRVRGPVEPAGAAHSAADFLARGEGARAEALLGRQSTPLSDLATRDAALAGARARLAREPDLVPPEWTLYTVRAREAEFWQGDRDRNHTRLRYRRAVDGGWARELLWP</sequence>
<gene>
    <name evidence="8" type="ORF">RM779_00305</name>
</gene>
<dbReference type="EMBL" id="JAVREV010000001">
    <property type="protein sequence ID" value="MDT0441046.1"/>
    <property type="molecule type" value="Genomic_DNA"/>
</dbReference>
<dbReference type="SUPFAM" id="SSF50475">
    <property type="entry name" value="FMN-binding split barrel"/>
    <property type="match status" value="1"/>
</dbReference>
<feature type="domain" description="Pyridoxine 5'-phosphate oxidase dimerisation C-terminal" evidence="7">
    <location>
        <begin position="180"/>
        <end position="221"/>
    </location>
</feature>
<keyword evidence="3" id="KW-0285">Flavoprotein</keyword>
<evidence type="ECO:0000256" key="5">
    <source>
        <dbReference type="ARBA" id="ARBA00023002"/>
    </source>
</evidence>
<dbReference type="PIRSF" id="PIRSF000190">
    <property type="entry name" value="Pyd_amn-ph_oxd"/>
    <property type="match status" value="1"/>
</dbReference>
<evidence type="ECO:0000256" key="4">
    <source>
        <dbReference type="ARBA" id="ARBA00022643"/>
    </source>
</evidence>
<evidence type="ECO:0000256" key="3">
    <source>
        <dbReference type="ARBA" id="ARBA00022630"/>
    </source>
</evidence>
<dbReference type="PANTHER" id="PTHR10851">
    <property type="entry name" value="PYRIDOXINE-5-PHOSPHATE OXIDASE"/>
    <property type="match status" value="1"/>
</dbReference>
<evidence type="ECO:0000313" key="9">
    <source>
        <dbReference type="Proteomes" id="UP001183615"/>
    </source>
</evidence>
<dbReference type="InterPro" id="IPR012349">
    <property type="entry name" value="Split_barrel_FMN-bd"/>
</dbReference>
<name>A0ABU2RX66_9ACTN</name>
<protein>
    <submittedName>
        <fullName evidence="8">Pyridoxal 5'-phosphate synthase</fullName>
        <ecNumber evidence="8">1.4.3.5</ecNumber>
    </submittedName>
</protein>
<dbReference type="InterPro" id="IPR019576">
    <property type="entry name" value="Pyridoxamine_oxidase_dimer_C"/>
</dbReference>
<reference evidence="9" key="1">
    <citation type="submission" date="2023-07" db="EMBL/GenBank/DDBJ databases">
        <title>30 novel species of actinomycetes from the DSMZ collection.</title>
        <authorList>
            <person name="Nouioui I."/>
        </authorList>
    </citation>
    <scope>NUCLEOTIDE SEQUENCE [LARGE SCALE GENOMIC DNA]</scope>
    <source>
        <strain evidence="9">DSM 41886</strain>
    </source>
</reference>
<evidence type="ECO:0000259" key="6">
    <source>
        <dbReference type="Pfam" id="PF01243"/>
    </source>
</evidence>
<evidence type="ECO:0000256" key="1">
    <source>
        <dbReference type="ARBA" id="ARBA00001917"/>
    </source>
</evidence>
<feature type="domain" description="Pyridoxamine 5'-phosphate oxidase N-terminal" evidence="6">
    <location>
        <begin position="41"/>
        <end position="149"/>
    </location>
</feature>
<dbReference type="Gene3D" id="2.30.110.10">
    <property type="entry name" value="Electron Transport, Fmn-binding Protein, Chain A"/>
    <property type="match status" value="1"/>
</dbReference>
<dbReference type="InterPro" id="IPR011576">
    <property type="entry name" value="Pyridox_Oxase_N"/>
</dbReference>
<dbReference type="NCBIfam" id="NF004231">
    <property type="entry name" value="PRK05679.1"/>
    <property type="match status" value="1"/>
</dbReference>
<evidence type="ECO:0000256" key="2">
    <source>
        <dbReference type="ARBA" id="ARBA00007301"/>
    </source>
</evidence>
<proteinExistence type="inferred from homology"/>
<keyword evidence="5 8" id="KW-0560">Oxidoreductase</keyword>
<organism evidence="8 9">
    <name type="scientific">Streptomyces johnsoniae</name>
    <dbReference type="NCBI Taxonomy" id="3075532"/>
    <lineage>
        <taxon>Bacteria</taxon>
        <taxon>Bacillati</taxon>
        <taxon>Actinomycetota</taxon>
        <taxon>Actinomycetes</taxon>
        <taxon>Kitasatosporales</taxon>
        <taxon>Streptomycetaceae</taxon>
        <taxon>Streptomyces</taxon>
    </lineage>
</organism>
<dbReference type="PANTHER" id="PTHR10851:SF0">
    <property type="entry name" value="PYRIDOXINE-5'-PHOSPHATE OXIDASE"/>
    <property type="match status" value="1"/>
</dbReference>
<dbReference type="Pfam" id="PF01243">
    <property type="entry name" value="PNPOx_N"/>
    <property type="match status" value="1"/>
</dbReference>
<dbReference type="Pfam" id="PF10590">
    <property type="entry name" value="PNP_phzG_C"/>
    <property type="match status" value="1"/>
</dbReference>
<keyword evidence="4" id="KW-0288">FMN</keyword>
<dbReference type="Proteomes" id="UP001183615">
    <property type="component" value="Unassembled WGS sequence"/>
</dbReference>
<dbReference type="RefSeq" id="WP_311614532.1">
    <property type="nucleotide sequence ID" value="NZ_JAVREV010000001.1"/>
</dbReference>
<comment type="similarity">
    <text evidence="2">Belongs to the pyridoxamine 5'-phosphate oxidase family.</text>
</comment>
<comment type="caution">
    <text evidence="8">The sequence shown here is derived from an EMBL/GenBank/DDBJ whole genome shotgun (WGS) entry which is preliminary data.</text>
</comment>
<dbReference type="InterPro" id="IPR000659">
    <property type="entry name" value="Pyridox_Oxase"/>
</dbReference>
<accession>A0ABU2RX66</accession>
<comment type="cofactor">
    <cofactor evidence="1">
        <name>FMN</name>
        <dbReference type="ChEBI" id="CHEBI:58210"/>
    </cofactor>
</comment>